<organism evidence="5 6">
    <name type="scientific">Alligator mississippiensis</name>
    <name type="common">American alligator</name>
    <dbReference type="NCBI Taxonomy" id="8496"/>
    <lineage>
        <taxon>Eukaryota</taxon>
        <taxon>Metazoa</taxon>
        <taxon>Chordata</taxon>
        <taxon>Craniata</taxon>
        <taxon>Vertebrata</taxon>
        <taxon>Euteleostomi</taxon>
        <taxon>Archelosauria</taxon>
        <taxon>Archosauria</taxon>
        <taxon>Crocodylia</taxon>
        <taxon>Alligatoridae</taxon>
        <taxon>Alligatorinae</taxon>
        <taxon>Alligator</taxon>
    </lineage>
</organism>
<sequence>MCKRPCGPCRPQVRLCPLAAPLILSFPIWCNSQTDLGTNDLDWKISWYYGWGISKPGRPDKVRLVVDYREANKRCQPLVQPNTSTLPQCLSEMAQYQKGKWYRATIDLKNIFYAIPILDTEGVLNMSVEGMMYKWTVCPQGYRNAPALATAAMNHTLKTFSISHALLLEEELKIWNYVDDITIMGRNQQQVTEITNRLVNHLHSKGWTVNLKKSQATETIQFLGTSFIGATRSGATHKALDISPLGGPLPTEKKELQWLLGYLNWYRHHITPDHLPILAKLERQTHNKFQKSAPWTEKEKKDLRRLLIAIKTTPLHAINLANSITVTLEFTASHVWATTHNPCGEIIYTSHKTLQAAQFRYGTVGKILLVGQLIELVSCGHGTLRAPAATVLPLLRAEKVDPQFHGEPATWSELVINHHYHWCCWKSENTPPTPDTQESPTPTLYGATDPAWMASDGTSRNGGGYRFYCKACRDAQMFPGYPSAQRNELLGFKAVIQHCPQHHDGTLPTPVTAIDSLYIYQIITGTATAAENLEDWQEIWNMLSDFTTLPLVKHTRSPKTDTDPVHETIDKLLEDPLRNDVVLAIKQPETKPEADPFLAWLHENWGHPGPRASHACWRSAMTDPMPYGIRADWNEWPKPPRRSGK</sequence>
<dbReference type="SUPFAM" id="SSF56672">
    <property type="entry name" value="DNA/RNA polymerases"/>
    <property type="match status" value="1"/>
</dbReference>
<dbReference type="GO" id="GO:0004523">
    <property type="term" value="F:RNA-DNA hybrid ribonuclease activity"/>
    <property type="evidence" value="ECO:0007669"/>
    <property type="project" value="UniProtKB-EC"/>
</dbReference>
<keyword evidence="6" id="KW-1185">Reference proteome</keyword>
<evidence type="ECO:0000313" key="6">
    <source>
        <dbReference type="Proteomes" id="UP000050525"/>
    </source>
</evidence>
<dbReference type="Proteomes" id="UP000050525">
    <property type="component" value="Unassembled WGS sequence"/>
</dbReference>
<gene>
    <name evidence="5" type="ORF">Y1Q_0016549</name>
</gene>
<protein>
    <recommendedName>
        <fullName evidence="2">ribonuclease H</fullName>
        <ecNumber evidence="2">3.1.26.4</ecNumber>
    </recommendedName>
</protein>
<name>A0A151N3M7_ALLMI</name>
<reference evidence="5 6" key="1">
    <citation type="journal article" date="2012" name="Genome Biol.">
        <title>Sequencing three crocodilian genomes to illuminate the evolution of archosaurs and amniotes.</title>
        <authorList>
            <person name="St John J.A."/>
            <person name="Braun E.L."/>
            <person name="Isberg S.R."/>
            <person name="Miles L.G."/>
            <person name="Chong A.Y."/>
            <person name="Gongora J."/>
            <person name="Dalzell P."/>
            <person name="Moran C."/>
            <person name="Bed'hom B."/>
            <person name="Abzhanov A."/>
            <person name="Burgess S.C."/>
            <person name="Cooksey A.M."/>
            <person name="Castoe T.A."/>
            <person name="Crawford N.G."/>
            <person name="Densmore L.D."/>
            <person name="Drew J.C."/>
            <person name="Edwards S.V."/>
            <person name="Faircloth B.C."/>
            <person name="Fujita M.K."/>
            <person name="Greenwold M.J."/>
            <person name="Hoffmann F.G."/>
            <person name="Howard J.M."/>
            <person name="Iguchi T."/>
            <person name="Janes D.E."/>
            <person name="Khan S.Y."/>
            <person name="Kohno S."/>
            <person name="de Koning A.J."/>
            <person name="Lance S.L."/>
            <person name="McCarthy F.M."/>
            <person name="McCormack J.E."/>
            <person name="Merchant M.E."/>
            <person name="Peterson D.G."/>
            <person name="Pollock D.D."/>
            <person name="Pourmand N."/>
            <person name="Raney B.J."/>
            <person name="Roessler K.A."/>
            <person name="Sanford J.R."/>
            <person name="Sawyer R.H."/>
            <person name="Schmidt C.J."/>
            <person name="Triplett E.W."/>
            <person name="Tuberville T.D."/>
            <person name="Venegas-Anaya M."/>
            <person name="Howard J.T."/>
            <person name="Jarvis E.D."/>
            <person name="Guillette L.J.Jr."/>
            <person name="Glenn T.C."/>
            <person name="Green R.E."/>
            <person name="Ray D.A."/>
        </authorList>
    </citation>
    <scope>NUCLEOTIDE SEQUENCE [LARGE SCALE GENOMIC DNA]</scope>
    <source>
        <strain evidence="5">KSC_2009_1</strain>
    </source>
</reference>
<evidence type="ECO:0000256" key="1">
    <source>
        <dbReference type="ARBA" id="ARBA00010879"/>
    </source>
</evidence>
<feature type="chain" id="PRO_5007585718" description="ribonuclease H" evidence="3">
    <location>
        <begin position="33"/>
        <end position="645"/>
    </location>
</feature>
<dbReference type="EC" id="3.1.26.4" evidence="2"/>
<evidence type="ECO:0000313" key="5">
    <source>
        <dbReference type="EMBL" id="KYO31225.1"/>
    </source>
</evidence>
<evidence type="ECO:0000259" key="4">
    <source>
        <dbReference type="PROSITE" id="PS50878"/>
    </source>
</evidence>
<dbReference type="PANTHER" id="PTHR33064">
    <property type="entry name" value="POL PROTEIN"/>
    <property type="match status" value="1"/>
</dbReference>
<feature type="domain" description="Reverse transcriptase" evidence="4">
    <location>
        <begin position="37"/>
        <end position="227"/>
    </location>
</feature>
<evidence type="ECO:0000256" key="2">
    <source>
        <dbReference type="ARBA" id="ARBA00012180"/>
    </source>
</evidence>
<dbReference type="EMBL" id="AKHW03004113">
    <property type="protein sequence ID" value="KYO31225.1"/>
    <property type="molecule type" value="Genomic_DNA"/>
</dbReference>
<dbReference type="STRING" id="8496.A0A151N3M7"/>
<dbReference type="InterPro" id="IPR043502">
    <property type="entry name" value="DNA/RNA_pol_sf"/>
</dbReference>
<dbReference type="InterPro" id="IPR000477">
    <property type="entry name" value="RT_dom"/>
</dbReference>
<dbReference type="InterPro" id="IPR051320">
    <property type="entry name" value="Viral_Replic_Matur_Polypro"/>
</dbReference>
<dbReference type="PANTHER" id="PTHR33064:SF37">
    <property type="entry name" value="RIBONUCLEASE H"/>
    <property type="match status" value="1"/>
</dbReference>
<dbReference type="AlphaFoldDB" id="A0A151N3M7"/>
<evidence type="ECO:0000256" key="3">
    <source>
        <dbReference type="SAM" id="SignalP"/>
    </source>
</evidence>
<proteinExistence type="inferred from homology"/>
<dbReference type="Pfam" id="PF00078">
    <property type="entry name" value="RVT_1"/>
    <property type="match status" value="1"/>
</dbReference>
<comment type="caution">
    <text evidence="5">The sequence shown here is derived from an EMBL/GenBank/DDBJ whole genome shotgun (WGS) entry which is preliminary data.</text>
</comment>
<comment type="similarity">
    <text evidence="1">Belongs to the beta type-B retroviral polymerase family. HERV class-II K(HML-2) pol subfamily.</text>
</comment>
<accession>A0A151N3M7</accession>
<dbReference type="Gene3D" id="3.10.10.10">
    <property type="entry name" value="HIV Type 1 Reverse Transcriptase, subunit A, domain 1"/>
    <property type="match status" value="1"/>
</dbReference>
<dbReference type="Gene3D" id="3.30.70.270">
    <property type="match status" value="2"/>
</dbReference>
<dbReference type="PROSITE" id="PS50878">
    <property type="entry name" value="RT_POL"/>
    <property type="match status" value="1"/>
</dbReference>
<dbReference type="InterPro" id="IPR043128">
    <property type="entry name" value="Rev_trsase/Diguanyl_cyclase"/>
</dbReference>
<feature type="signal peptide" evidence="3">
    <location>
        <begin position="1"/>
        <end position="32"/>
    </location>
</feature>
<keyword evidence="3" id="KW-0732">Signal</keyword>